<accession>A0A1E1KQU5</accession>
<dbReference type="Proteomes" id="UP000178912">
    <property type="component" value="Unassembled WGS sequence"/>
</dbReference>
<dbReference type="AlphaFoldDB" id="A0A1E1KQU5"/>
<organism evidence="1 2">
    <name type="scientific">Rhynchosporium agropyri</name>
    <dbReference type="NCBI Taxonomy" id="914238"/>
    <lineage>
        <taxon>Eukaryota</taxon>
        <taxon>Fungi</taxon>
        <taxon>Dikarya</taxon>
        <taxon>Ascomycota</taxon>
        <taxon>Pezizomycotina</taxon>
        <taxon>Leotiomycetes</taxon>
        <taxon>Helotiales</taxon>
        <taxon>Ploettnerulaceae</taxon>
        <taxon>Rhynchosporium</taxon>
    </lineage>
</organism>
<protein>
    <submittedName>
        <fullName evidence="1">Uncharacterized protein</fullName>
    </submittedName>
</protein>
<evidence type="ECO:0000313" key="1">
    <source>
        <dbReference type="EMBL" id="CZT00378.1"/>
    </source>
</evidence>
<evidence type="ECO:0000313" key="2">
    <source>
        <dbReference type="Proteomes" id="UP000178912"/>
    </source>
</evidence>
<sequence length="58" mass="6969">MKRFFYLEVYDSLADYHCRRKSTSVEQQPIHESESLKASQFSKWRNALRAVRARDCTQ</sequence>
<reference evidence="2" key="1">
    <citation type="submission" date="2016-03" db="EMBL/GenBank/DDBJ databases">
        <authorList>
            <person name="Guldener U."/>
        </authorList>
    </citation>
    <scope>NUCLEOTIDE SEQUENCE [LARGE SCALE GENOMIC DNA]</scope>
    <source>
        <strain evidence="2">04CH-RAC-A.6.1</strain>
    </source>
</reference>
<name>A0A1E1KQU5_9HELO</name>
<gene>
    <name evidence="1" type="ORF">RAG0_08424</name>
</gene>
<dbReference type="EMBL" id="FJUX01000045">
    <property type="protein sequence ID" value="CZT00378.1"/>
    <property type="molecule type" value="Genomic_DNA"/>
</dbReference>
<keyword evidence="2" id="KW-1185">Reference proteome</keyword>
<proteinExistence type="predicted"/>